<feature type="transmembrane region" description="Helical" evidence="1">
    <location>
        <begin position="372"/>
        <end position="393"/>
    </location>
</feature>
<dbReference type="PANTHER" id="PTHR34289">
    <property type="entry name" value="PROTEIN, PUTATIVE (DUF819)-RELATED"/>
    <property type="match status" value="1"/>
</dbReference>
<dbReference type="OrthoDB" id="45797at2759"/>
<evidence type="ECO:0000313" key="4">
    <source>
        <dbReference type="Proteomes" id="UP000660262"/>
    </source>
</evidence>
<dbReference type="Pfam" id="PF05684">
    <property type="entry name" value="DUF819"/>
    <property type="match status" value="1"/>
</dbReference>
<evidence type="ECO:0000313" key="3">
    <source>
        <dbReference type="EMBL" id="GHP05537.1"/>
    </source>
</evidence>
<reference evidence="3" key="1">
    <citation type="submission" date="2020-10" db="EMBL/GenBank/DDBJ databases">
        <title>Unveiling of a novel bifunctional photoreceptor, Dualchrome1, isolated from a cosmopolitan green alga.</title>
        <authorList>
            <person name="Suzuki S."/>
            <person name="Kawachi M."/>
        </authorList>
    </citation>
    <scope>NUCLEOTIDE SEQUENCE</scope>
    <source>
        <strain evidence="3">NIES 2893</strain>
    </source>
</reference>
<evidence type="ECO:0000256" key="2">
    <source>
        <dbReference type="SAM" id="SignalP"/>
    </source>
</evidence>
<feature type="transmembrane region" description="Helical" evidence="1">
    <location>
        <begin position="219"/>
        <end position="238"/>
    </location>
</feature>
<gene>
    <name evidence="3" type="ORF">PPROV_000428700</name>
</gene>
<name>A0A830HKI5_9CHLO</name>
<feature type="transmembrane region" description="Helical" evidence="1">
    <location>
        <begin position="399"/>
        <end position="417"/>
    </location>
</feature>
<keyword evidence="4" id="KW-1185">Reference proteome</keyword>
<keyword evidence="1" id="KW-0472">Membrane</keyword>
<accession>A0A830HKI5</accession>
<feature type="transmembrane region" description="Helical" evidence="1">
    <location>
        <begin position="429"/>
        <end position="452"/>
    </location>
</feature>
<dbReference type="InterPro" id="IPR008537">
    <property type="entry name" value="DUF819"/>
</dbReference>
<dbReference type="PANTHER" id="PTHR34289:SF3">
    <property type="entry name" value="PROTEIN, PUTATIVE (DUF819)-RELATED"/>
    <property type="match status" value="1"/>
</dbReference>
<feature type="transmembrane region" description="Helical" evidence="1">
    <location>
        <begin position="310"/>
        <end position="335"/>
    </location>
</feature>
<keyword evidence="1" id="KW-1133">Transmembrane helix</keyword>
<keyword evidence="1" id="KW-0812">Transmembrane</keyword>
<comment type="caution">
    <text evidence="3">The sequence shown here is derived from an EMBL/GenBank/DDBJ whole genome shotgun (WGS) entry which is preliminary data.</text>
</comment>
<dbReference type="Proteomes" id="UP000660262">
    <property type="component" value="Unassembled WGS sequence"/>
</dbReference>
<evidence type="ECO:0008006" key="5">
    <source>
        <dbReference type="Google" id="ProtNLM"/>
    </source>
</evidence>
<feature type="transmembrane region" description="Helical" evidence="1">
    <location>
        <begin position="458"/>
        <end position="476"/>
    </location>
</feature>
<sequence length="547" mass="56657">MRIIIIMAFPVSALPRGTQGATGTTPPLPLQGIVKHSHGKAYGGVGKAYGGVFLNKHYSPHAHAVSFSTRTRSRLNSHSHSHSRHLIIGNCAHFHSLNQDPFGLSLRTHPVSLRSSCGTSRSGSSPRSRSSCLASPAASLSLSSPALHGNWNFAIAPSDPWGCWTFLAAAAAFASWSERNTNLGARLSGPMVATVVGLVAASFGLVPDNAPAYDVVNRYLVPLSVPLLLLSSDLRRVLKETGSLLRVFVLGSIGTLAGTVAAYAVVPLHATKLGADAGWSIATALCARHIGGAVNYVSVTEALNVPAKSVAAGLAADNCVCALYFASLFALAAVADKELLRRKDSTQDVSKAATTSGSEGERTTSPIDTQTVSIAVAFSAACCFVSSRIAAALGQGGEAWTLPIVTAISVVAATAFPKRLGALEKGGNLVANVLLGFFFACVGARGSVATVMGEAPALFAYSMVQIAVHFVVLYALNAATIKAPLRDLLLASNANVGGPTTAVSMANARRWESSKVPALLVGVFGYATATFLSLALGIRVLKPWAFA</sequence>
<protein>
    <recommendedName>
        <fullName evidence="5">DUF819 domain-containing protein</fullName>
    </recommendedName>
</protein>
<feature type="transmembrane region" description="Helical" evidence="1">
    <location>
        <begin position="518"/>
        <end position="541"/>
    </location>
</feature>
<dbReference type="EMBL" id="BNJQ01000010">
    <property type="protein sequence ID" value="GHP05537.1"/>
    <property type="molecule type" value="Genomic_DNA"/>
</dbReference>
<evidence type="ECO:0000256" key="1">
    <source>
        <dbReference type="SAM" id="Phobius"/>
    </source>
</evidence>
<feature type="transmembrane region" description="Helical" evidence="1">
    <location>
        <begin position="244"/>
        <end position="266"/>
    </location>
</feature>
<organism evidence="3 4">
    <name type="scientific">Pycnococcus provasolii</name>
    <dbReference type="NCBI Taxonomy" id="41880"/>
    <lineage>
        <taxon>Eukaryota</taxon>
        <taxon>Viridiplantae</taxon>
        <taxon>Chlorophyta</taxon>
        <taxon>Pseudoscourfieldiophyceae</taxon>
        <taxon>Pseudoscourfieldiales</taxon>
        <taxon>Pycnococcaceae</taxon>
        <taxon>Pycnococcus</taxon>
    </lineage>
</organism>
<feature type="chain" id="PRO_5032308847" description="DUF819 domain-containing protein" evidence="2">
    <location>
        <begin position="21"/>
        <end position="547"/>
    </location>
</feature>
<proteinExistence type="predicted"/>
<keyword evidence="2" id="KW-0732">Signal</keyword>
<dbReference type="AlphaFoldDB" id="A0A830HKI5"/>
<feature type="transmembrane region" description="Helical" evidence="1">
    <location>
        <begin position="187"/>
        <end position="207"/>
    </location>
</feature>
<feature type="signal peptide" evidence="2">
    <location>
        <begin position="1"/>
        <end position="20"/>
    </location>
</feature>